<dbReference type="RefSeq" id="WP_109015481.1">
    <property type="nucleotide sequence ID" value="NZ_BDOQ01000007.1"/>
</dbReference>
<dbReference type="Proteomes" id="UP000245081">
    <property type="component" value="Unassembled WGS sequence"/>
</dbReference>
<gene>
    <name evidence="1" type="ORF">NMK_1846</name>
</gene>
<dbReference type="AlphaFoldDB" id="A0A2R5F7R2"/>
<protein>
    <submittedName>
        <fullName evidence="1">Glycosyltransferase</fullName>
    </submittedName>
</protein>
<name>A0A2R5F7R2_9PROT</name>
<sequence length="246" mass="27954">MPERIAEPGVQAAGRQFVFDRSIQEEKSGLTRLFSQLPPFALSPWHDLRNDREWWARGVDYILEGGVKVDFKVEKQRVRNCAAELIKADRPSLRPGWLLSSESHWIIHYFEQTGEIVCLPTHGYRELVLKGCQSGELRDAVSAANYGRRDSELLYLTWNALLPVNKALRCISGAFWSKIEGPVTPGILDEARDGLAVPIEWLSLWLQQGAIAPKEHDPQLAGLGSLLEVLKPYDRARRTNQQHYRS</sequence>
<proteinExistence type="predicted"/>
<keyword evidence="2" id="KW-1185">Reference proteome</keyword>
<organism evidence="1 2">
    <name type="scientific">Novimethylophilus kurashikiensis</name>
    <dbReference type="NCBI Taxonomy" id="1825523"/>
    <lineage>
        <taxon>Bacteria</taxon>
        <taxon>Pseudomonadati</taxon>
        <taxon>Pseudomonadota</taxon>
        <taxon>Betaproteobacteria</taxon>
        <taxon>Nitrosomonadales</taxon>
        <taxon>Methylophilaceae</taxon>
        <taxon>Novimethylophilus</taxon>
    </lineage>
</organism>
<keyword evidence="1" id="KW-0808">Transferase</keyword>
<reference evidence="1 2" key="1">
    <citation type="journal article" date="2018" name="Environ. Microbiol.">
        <title>Isolation and genomic characterization of Novimethylophilus kurashikiensis gen. nov. sp. nov., a new lanthanide-dependent methylotrophic species of Methylophilaceae.</title>
        <authorList>
            <person name="Lv H."/>
            <person name="Sahin N."/>
            <person name="Tani A."/>
        </authorList>
    </citation>
    <scope>NUCLEOTIDE SEQUENCE [LARGE SCALE GENOMIC DNA]</scope>
    <source>
        <strain evidence="1 2">La2-4</strain>
    </source>
</reference>
<evidence type="ECO:0000313" key="2">
    <source>
        <dbReference type="Proteomes" id="UP000245081"/>
    </source>
</evidence>
<dbReference type="GO" id="GO:0016740">
    <property type="term" value="F:transferase activity"/>
    <property type="evidence" value="ECO:0007669"/>
    <property type="project" value="UniProtKB-KW"/>
</dbReference>
<accession>A0A2R5F7R2</accession>
<comment type="caution">
    <text evidence="1">The sequence shown here is derived from an EMBL/GenBank/DDBJ whole genome shotgun (WGS) entry which is preliminary data.</text>
</comment>
<evidence type="ECO:0000313" key="1">
    <source>
        <dbReference type="EMBL" id="GBG14280.1"/>
    </source>
</evidence>
<dbReference type="EMBL" id="BDOQ01000007">
    <property type="protein sequence ID" value="GBG14280.1"/>
    <property type="molecule type" value="Genomic_DNA"/>
</dbReference>